<dbReference type="Proteomes" id="UP000244855">
    <property type="component" value="Unassembled WGS sequence"/>
</dbReference>
<feature type="non-terminal residue" evidence="2">
    <location>
        <position position="1"/>
    </location>
</feature>
<keyword evidence="3" id="KW-1185">Reference proteome</keyword>
<protein>
    <submittedName>
        <fullName evidence="2">Uncharacterized protein</fullName>
    </submittedName>
</protein>
<evidence type="ECO:0000256" key="1">
    <source>
        <dbReference type="SAM" id="MobiDB-lite"/>
    </source>
</evidence>
<evidence type="ECO:0000313" key="3">
    <source>
        <dbReference type="Proteomes" id="UP000244855"/>
    </source>
</evidence>
<reference evidence="2 3" key="1">
    <citation type="journal article" date="2018" name="Sci. Rep.">
        <title>Comparative genomics provides insights into the lifestyle and reveals functional heterogeneity of dark septate endophytic fungi.</title>
        <authorList>
            <person name="Knapp D.G."/>
            <person name="Nemeth J.B."/>
            <person name="Barry K."/>
            <person name="Hainaut M."/>
            <person name="Henrissat B."/>
            <person name="Johnson J."/>
            <person name="Kuo A."/>
            <person name="Lim J.H.P."/>
            <person name="Lipzen A."/>
            <person name="Nolan M."/>
            <person name="Ohm R.A."/>
            <person name="Tamas L."/>
            <person name="Grigoriev I.V."/>
            <person name="Spatafora J.W."/>
            <person name="Nagy L.G."/>
            <person name="Kovacs G.M."/>
        </authorList>
    </citation>
    <scope>NUCLEOTIDE SEQUENCE [LARGE SCALE GENOMIC DNA]</scope>
    <source>
        <strain evidence="2 3">DSE2036</strain>
    </source>
</reference>
<accession>A0A2V1D420</accession>
<dbReference type="EMBL" id="KZ805651">
    <property type="protein sequence ID" value="PVH92752.1"/>
    <property type="molecule type" value="Genomic_DNA"/>
</dbReference>
<evidence type="ECO:0000313" key="2">
    <source>
        <dbReference type="EMBL" id="PVH92752.1"/>
    </source>
</evidence>
<sequence length="144" mass="15989">VFKPLSTAYSNELSAFINNSQGLALIAKRDFFHLFWKAWVNTMRQPLILRAFEATGISPLNPTTILNRFDQPQPSEQGSRESSTSVLSASDWTKIDQLLKAHVDVGASNGAKKLSRTVHSISVRAQLAEHENKGLREALATQKK</sequence>
<feature type="non-terminal residue" evidence="2">
    <location>
        <position position="144"/>
    </location>
</feature>
<proteinExistence type="predicted"/>
<organism evidence="2 3">
    <name type="scientific">Periconia macrospinosa</name>
    <dbReference type="NCBI Taxonomy" id="97972"/>
    <lineage>
        <taxon>Eukaryota</taxon>
        <taxon>Fungi</taxon>
        <taxon>Dikarya</taxon>
        <taxon>Ascomycota</taxon>
        <taxon>Pezizomycotina</taxon>
        <taxon>Dothideomycetes</taxon>
        <taxon>Pleosporomycetidae</taxon>
        <taxon>Pleosporales</taxon>
        <taxon>Massarineae</taxon>
        <taxon>Periconiaceae</taxon>
        <taxon>Periconia</taxon>
    </lineage>
</organism>
<dbReference type="AlphaFoldDB" id="A0A2V1D420"/>
<name>A0A2V1D420_9PLEO</name>
<dbReference type="OrthoDB" id="3795213at2759"/>
<gene>
    <name evidence="2" type="ORF">DM02DRAFT_477238</name>
</gene>
<feature type="region of interest" description="Disordered" evidence="1">
    <location>
        <begin position="63"/>
        <end position="88"/>
    </location>
</feature>